<reference evidence="4 5" key="1">
    <citation type="journal article" date="2015" name="Genome Announc.">
        <title>Expanding the biotechnology potential of lactobacilli through comparative genomics of 213 strains and associated genera.</title>
        <authorList>
            <person name="Sun Z."/>
            <person name="Harris H.M."/>
            <person name="McCann A."/>
            <person name="Guo C."/>
            <person name="Argimon S."/>
            <person name="Zhang W."/>
            <person name="Yang X."/>
            <person name="Jeffery I.B."/>
            <person name="Cooney J.C."/>
            <person name="Kagawa T.F."/>
            <person name="Liu W."/>
            <person name="Song Y."/>
            <person name="Salvetti E."/>
            <person name="Wrobel A."/>
            <person name="Rasinkangas P."/>
            <person name="Parkhill J."/>
            <person name="Rea M.C."/>
            <person name="O'Sullivan O."/>
            <person name="Ritari J."/>
            <person name="Douillard F.P."/>
            <person name="Paul Ross R."/>
            <person name="Yang R."/>
            <person name="Briner A.E."/>
            <person name="Felis G.E."/>
            <person name="de Vos W.M."/>
            <person name="Barrangou R."/>
            <person name="Klaenhammer T.R."/>
            <person name="Caufield P.W."/>
            <person name="Cui Y."/>
            <person name="Zhang H."/>
            <person name="O'Toole P.W."/>
        </authorList>
    </citation>
    <scope>NUCLEOTIDE SEQUENCE [LARGE SCALE GENOMIC DNA]</scope>
    <source>
        <strain evidence="4 5">DSM 18793</strain>
    </source>
</reference>
<proteinExistence type="inferred from homology"/>
<dbReference type="InterPro" id="IPR011009">
    <property type="entry name" value="Kinase-like_dom_sf"/>
</dbReference>
<feature type="transmembrane region" description="Helical" evidence="2">
    <location>
        <begin position="513"/>
        <end position="535"/>
    </location>
</feature>
<gene>
    <name evidence="4" type="ORF">FC21_GL000008</name>
</gene>
<sequence length="572" mass="64287">MKREAYKGEGIMATNQRLLQIIKVLRRYSFISNFYHQTNPDQVRHALEALGPAFIKLGQILSTRPDLVSPAYIQELQQLQDDAPVDDYDTIVAMYEAETGQTITEAFATFEKTPFASASIGQCHRATLPNGEAVVVKFQHPAVAELVEVDLKLFKRAVKLIAKVPSEATKVVDLPEVFDELARSLRSEIDGEHEVANGQRFYELNQGRGVFVVPKVYPAESSSRILVNEAMAGQSIKTLFDNHDPALNQQVGQAIIENFLQQVFDDHFFHADPHPGNLLYREATAAELQQTQVTKEQQHQVGRVTVAYQKADSLPPFRLVYLDFGMMGEISPELADGIAQIVVSLVQKDPYTVSRTVLAVCNRTVDVDESQFTRQLAQFIEPYLERDLAQIDLTTMMFEIMQLCQTNHLQMKPEVTMLMKAFGTLEGTVAKLDPSVSMLAVAKPFAMRYLKQHLDLKTMATEQLFNVVQTYQAMTTLPKRVSHFLDGLLNGEQRLKLELSDQQKILHSLHKMVNLLATSLILAAVIMGSSIMVAASHEHPAIYHFAVFAYGTSLVVILGMLILGAWRRWRKK</sequence>
<comment type="caution">
    <text evidence="4">The sequence shown here is derived from an EMBL/GenBank/DDBJ whole genome shotgun (WGS) entry which is preliminary data.</text>
</comment>
<dbReference type="InterPro" id="IPR050154">
    <property type="entry name" value="UbiB_kinase"/>
</dbReference>
<feature type="domain" description="ABC1 atypical kinase-like" evidence="3">
    <location>
        <begin position="78"/>
        <end position="353"/>
    </location>
</feature>
<name>A0A0R1UIN0_9LACO</name>
<dbReference type="EMBL" id="AZGC01000045">
    <property type="protein sequence ID" value="KRL93254.1"/>
    <property type="molecule type" value="Genomic_DNA"/>
</dbReference>
<dbReference type="CDD" id="cd05121">
    <property type="entry name" value="ABC1_ADCK3-like"/>
    <property type="match status" value="1"/>
</dbReference>
<protein>
    <submittedName>
        <fullName evidence="4">2-octaprenylphenol hydroxylase</fullName>
    </submittedName>
</protein>
<evidence type="ECO:0000256" key="1">
    <source>
        <dbReference type="ARBA" id="ARBA00009670"/>
    </source>
</evidence>
<evidence type="ECO:0000259" key="3">
    <source>
        <dbReference type="Pfam" id="PF03109"/>
    </source>
</evidence>
<keyword evidence="2" id="KW-0472">Membrane</keyword>
<keyword evidence="2" id="KW-0812">Transmembrane</keyword>
<dbReference type="Proteomes" id="UP000051084">
    <property type="component" value="Unassembled WGS sequence"/>
</dbReference>
<dbReference type="InterPro" id="IPR004147">
    <property type="entry name" value="ABC1_dom"/>
</dbReference>
<organism evidence="4 5">
    <name type="scientific">Limosilactobacillus equigenerosi DSM 18793 = JCM 14505</name>
    <dbReference type="NCBI Taxonomy" id="1423742"/>
    <lineage>
        <taxon>Bacteria</taxon>
        <taxon>Bacillati</taxon>
        <taxon>Bacillota</taxon>
        <taxon>Bacilli</taxon>
        <taxon>Lactobacillales</taxon>
        <taxon>Lactobacillaceae</taxon>
        <taxon>Limosilactobacillus</taxon>
    </lineage>
</organism>
<comment type="similarity">
    <text evidence="1">Belongs to the protein kinase superfamily. ADCK protein kinase family.</text>
</comment>
<evidence type="ECO:0000256" key="2">
    <source>
        <dbReference type="SAM" id="Phobius"/>
    </source>
</evidence>
<dbReference type="PANTHER" id="PTHR10566:SF113">
    <property type="entry name" value="PROTEIN ACTIVITY OF BC1 COMPLEX KINASE 7, CHLOROPLASTIC"/>
    <property type="match status" value="1"/>
</dbReference>
<evidence type="ECO:0000313" key="4">
    <source>
        <dbReference type="EMBL" id="KRL93254.1"/>
    </source>
</evidence>
<dbReference type="AlphaFoldDB" id="A0A0R1UIN0"/>
<evidence type="ECO:0000313" key="5">
    <source>
        <dbReference type="Proteomes" id="UP000051084"/>
    </source>
</evidence>
<dbReference type="Pfam" id="PF03109">
    <property type="entry name" value="ABC1"/>
    <property type="match status" value="1"/>
</dbReference>
<feature type="transmembrane region" description="Helical" evidence="2">
    <location>
        <begin position="541"/>
        <end position="566"/>
    </location>
</feature>
<dbReference type="PANTHER" id="PTHR10566">
    <property type="entry name" value="CHAPERONE-ACTIVITY OF BC1 COMPLEX CABC1 -RELATED"/>
    <property type="match status" value="1"/>
</dbReference>
<keyword evidence="5" id="KW-1185">Reference proteome</keyword>
<dbReference type="PATRIC" id="fig|1423742.4.peg.12"/>
<accession>A0A0R1UIN0</accession>
<dbReference type="SUPFAM" id="SSF56112">
    <property type="entry name" value="Protein kinase-like (PK-like)"/>
    <property type="match status" value="1"/>
</dbReference>
<keyword evidence="2" id="KW-1133">Transmembrane helix</keyword>